<evidence type="ECO:0000313" key="2">
    <source>
        <dbReference type="EMBL" id="EHU00786.1"/>
    </source>
</evidence>
<sequence>MRYRREDENGDYSFGQGDATFLTDTPEAVAQAVKTRLALWRGQWFLDTEEGTPWKQDVLGKQYTDAYYMAVKQRILATPGVQEISAFSVTRDADSRKMNFTATIRTRFGDTSIVSVSSRPSFIFARVSYHGHFREHGHYRGQKHALHQQTLDHHCTQPAI</sequence>
<dbReference type="EMBL" id="AHIE01000014">
    <property type="protein sequence ID" value="EHU00786.1"/>
    <property type="molecule type" value="Genomic_DNA"/>
</dbReference>
<dbReference type="AlphaFoldDB" id="H3RCS6"/>
<dbReference type="EMBL" id="CP017581">
    <property type="protein sequence ID" value="ARF49173.1"/>
    <property type="molecule type" value="Genomic_DNA"/>
</dbReference>
<proteinExistence type="predicted"/>
<dbReference type="KEGG" id="pstw:DSJ_07340"/>
<reference evidence="2" key="2">
    <citation type="submission" date="2012-01" db="EMBL/GenBank/DDBJ databases">
        <authorList>
            <person name="Biehl B.S."/>
            <person name="Ding Y."/>
            <person name="Dugan-Rocha S.P."/>
            <person name="Gibbs R.A."/>
            <person name="Glasner J.D."/>
            <person name="Kovar C."/>
            <person name="Muzny D.M."/>
            <person name="Neeno-Eckwall E.C."/>
            <person name="Perna N.T."/>
            <person name="Qin X."/>
            <person name="von Bodman S.B."/>
            <person name="Weinstock G.M."/>
        </authorList>
    </citation>
    <scope>NUCLEOTIDE SEQUENCE</scope>
    <source>
        <strain evidence="2">DC283</strain>
    </source>
</reference>
<dbReference type="Pfam" id="PF10934">
    <property type="entry name" value="Sheath_initiator"/>
    <property type="match status" value="1"/>
</dbReference>
<evidence type="ECO:0000313" key="1">
    <source>
        <dbReference type="EMBL" id="ARF49173.1"/>
    </source>
</evidence>
<dbReference type="STRING" id="660596.DSJ_07340"/>
<name>H3RCS6_PANSE</name>
<organism evidence="2 3">
    <name type="scientific">Pantoea stewartii subsp. stewartii DC283</name>
    <dbReference type="NCBI Taxonomy" id="660596"/>
    <lineage>
        <taxon>Bacteria</taxon>
        <taxon>Pseudomonadati</taxon>
        <taxon>Pseudomonadota</taxon>
        <taxon>Gammaproteobacteria</taxon>
        <taxon>Enterobacterales</taxon>
        <taxon>Erwiniaceae</taxon>
        <taxon>Pantoea</taxon>
    </lineage>
</organism>
<protein>
    <recommendedName>
        <fullName evidence="5">Bacteriophage protein</fullName>
    </recommendedName>
</protein>
<accession>H3RCS6</accession>
<gene>
    <name evidence="2" type="ORF">CKS_2955</name>
    <name evidence="1" type="ORF">DSJ_07340</name>
</gene>
<dbReference type="Proteomes" id="UP000192380">
    <property type="component" value="Chromosome"/>
</dbReference>
<evidence type="ECO:0008006" key="5">
    <source>
        <dbReference type="Google" id="ProtNLM"/>
    </source>
</evidence>
<evidence type="ECO:0000313" key="3">
    <source>
        <dbReference type="Proteomes" id="UP000005050"/>
    </source>
</evidence>
<keyword evidence="4" id="KW-1185">Reference proteome</keyword>
<dbReference type="Proteomes" id="UP000005050">
    <property type="component" value="Unassembled WGS sequence"/>
</dbReference>
<dbReference type="InterPro" id="IPR020288">
    <property type="entry name" value="Sheath_initiator"/>
</dbReference>
<evidence type="ECO:0000313" key="4">
    <source>
        <dbReference type="Proteomes" id="UP000192380"/>
    </source>
</evidence>
<reference evidence="1 4" key="3">
    <citation type="submission" date="2016-10" db="EMBL/GenBank/DDBJ databases">
        <title>Complete Genome Assembly of Pantoea stewartii subsp. stewartii DC283, a Corn Pathogen.</title>
        <authorList>
            <person name="Duong D.A."/>
            <person name="Stevens A.M."/>
            <person name="Jensen R.V."/>
        </authorList>
    </citation>
    <scope>NUCLEOTIDE SEQUENCE [LARGE SCALE GENOMIC DNA]</scope>
    <source>
        <strain evidence="1 4">DC283</strain>
    </source>
</reference>
<dbReference type="PATRIC" id="fig|660596.6.peg.1850"/>
<reference evidence="2 3" key="1">
    <citation type="journal article" date="2012" name="Mol. Microbiol.">
        <title>The genetic and structural basis of two distinct terminal side branch residues in stewartan and amylovoran exopolysaccharides and their potential role in host adaptation.</title>
        <authorList>
            <person name="Wang X."/>
            <person name="Yang F."/>
            <person name="von Bodman S.B."/>
        </authorList>
    </citation>
    <scope>NUCLEOTIDE SEQUENCE [LARGE SCALE GENOMIC DNA]</scope>
    <source>
        <strain evidence="2 3">DC283</strain>
    </source>
</reference>